<reference evidence="7" key="2">
    <citation type="submission" date="2012-11" db="EMBL/GenBank/DDBJ databases">
        <authorList>
            <person name="Kuo A."/>
            <person name="Curtis B.A."/>
            <person name="Tanifuji G."/>
            <person name="Burki F."/>
            <person name="Gruber A."/>
            <person name="Irimia M."/>
            <person name="Maruyama S."/>
            <person name="Arias M.C."/>
            <person name="Ball S.G."/>
            <person name="Gile G.H."/>
            <person name="Hirakawa Y."/>
            <person name="Hopkins J.F."/>
            <person name="Rensing S.A."/>
            <person name="Schmutz J."/>
            <person name="Symeonidi A."/>
            <person name="Elias M."/>
            <person name="Eveleigh R.J."/>
            <person name="Herman E.K."/>
            <person name="Klute M.J."/>
            <person name="Nakayama T."/>
            <person name="Obornik M."/>
            <person name="Reyes-Prieto A."/>
            <person name="Armbrust E.V."/>
            <person name="Aves S.J."/>
            <person name="Beiko R.G."/>
            <person name="Coutinho P."/>
            <person name="Dacks J.B."/>
            <person name="Durnford D.G."/>
            <person name="Fast N.M."/>
            <person name="Green B.R."/>
            <person name="Grisdale C."/>
            <person name="Hempe F."/>
            <person name="Henrissat B."/>
            <person name="Hoppner M.P."/>
            <person name="Ishida K.-I."/>
            <person name="Kim E."/>
            <person name="Koreny L."/>
            <person name="Kroth P.G."/>
            <person name="Liu Y."/>
            <person name="Malik S.-B."/>
            <person name="Maier U.G."/>
            <person name="McRose D."/>
            <person name="Mock T."/>
            <person name="Neilson J.A."/>
            <person name="Onodera N.T."/>
            <person name="Poole A.M."/>
            <person name="Pritham E.J."/>
            <person name="Richards T.A."/>
            <person name="Rocap G."/>
            <person name="Roy S.W."/>
            <person name="Sarai C."/>
            <person name="Schaack S."/>
            <person name="Shirato S."/>
            <person name="Slamovits C.H."/>
            <person name="Spencer D.F."/>
            <person name="Suzuki S."/>
            <person name="Worden A.Z."/>
            <person name="Zauner S."/>
            <person name="Barry K."/>
            <person name="Bell C."/>
            <person name="Bharti A.K."/>
            <person name="Crow J.A."/>
            <person name="Grimwood J."/>
            <person name="Kramer R."/>
            <person name="Lindquist E."/>
            <person name="Lucas S."/>
            <person name="Salamov A."/>
            <person name="McFadden G.I."/>
            <person name="Lane C.E."/>
            <person name="Keeling P.J."/>
            <person name="Gray M.W."/>
            <person name="Grigoriev I.V."/>
            <person name="Archibald J.M."/>
        </authorList>
    </citation>
    <scope>NUCLEOTIDE SEQUENCE</scope>
    <source>
        <strain evidence="7">CCMP2712</strain>
    </source>
</reference>
<keyword evidence="3" id="KW-1133">Transmembrane helix</keyword>
<feature type="transmembrane region" description="Helical" evidence="3">
    <location>
        <begin position="569"/>
        <end position="597"/>
    </location>
</feature>
<proteinExistence type="predicted"/>
<dbReference type="PROSITE" id="PS50222">
    <property type="entry name" value="EF_HAND_2"/>
    <property type="match status" value="2"/>
</dbReference>
<feature type="compositionally biased region" description="Basic and acidic residues" evidence="2">
    <location>
        <begin position="1140"/>
        <end position="1153"/>
    </location>
</feature>
<evidence type="ECO:0000256" key="3">
    <source>
        <dbReference type="SAM" id="Phobius"/>
    </source>
</evidence>
<feature type="transmembrane region" description="Helical" evidence="3">
    <location>
        <begin position="833"/>
        <end position="855"/>
    </location>
</feature>
<dbReference type="InterPro" id="IPR018247">
    <property type="entry name" value="EF_Hand_1_Ca_BS"/>
</dbReference>
<dbReference type="EnsemblProtists" id="EKX48401">
    <property type="protein sequence ID" value="EKX48401"/>
    <property type="gene ID" value="GUITHDRAFT_106007"/>
</dbReference>
<dbReference type="PaxDb" id="55529-EKX48401"/>
<evidence type="ECO:0000256" key="1">
    <source>
        <dbReference type="ARBA" id="ARBA00022837"/>
    </source>
</evidence>
<dbReference type="InterPro" id="IPR011992">
    <property type="entry name" value="EF-hand-dom_pair"/>
</dbReference>
<feature type="domain" description="EF-hand" evidence="4">
    <location>
        <begin position="1052"/>
        <end position="1087"/>
    </location>
</feature>
<organism evidence="5">
    <name type="scientific">Guillardia theta (strain CCMP2712)</name>
    <name type="common">Cryptophyte</name>
    <dbReference type="NCBI Taxonomy" id="905079"/>
    <lineage>
        <taxon>Eukaryota</taxon>
        <taxon>Cryptophyceae</taxon>
        <taxon>Pyrenomonadales</taxon>
        <taxon>Geminigeraceae</taxon>
        <taxon>Guillardia</taxon>
    </lineage>
</organism>
<dbReference type="EMBL" id="JH992986">
    <property type="protein sequence ID" value="EKX48401.1"/>
    <property type="molecule type" value="Genomic_DNA"/>
</dbReference>
<evidence type="ECO:0000256" key="2">
    <source>
        <dbReference type="SAM" id="MobiDB-lite"/>
    </source>
</evidence>
<feature type="domain" description="EF-hand" evidence="4">
    <location>
        <begin position="1088"/>
        <end position="1123"/>
    </location>
</feature>
<dbReference type="GeneID" id="17305022"/>
<feature type="transmembrane region" description="Helical" evidence="3">
    <location>
        <begin position="312"/>
        <end position="330"/>
    </location>
</feature>
<feature type="compositionally biased region" description="Low complexity" evidence="2">
    <location>
        <begin position="1154"/>
        <end position="1164"/>
    </location>
</feature>
<feature type="region of interest" description="Disordered" evidence="2">
    <location>
        <begin position="1136"/>
        <end position="1164"/>
    </location>
</feature>
<reference evidence="5 7" key="1">
    <citation type="journal article" date="2012" name="Nature">
        <title>Algal genomes reveal evolutionary mosaicism and the fate of nucleomorphs.</title>
        <authorList>
            <consortium name="DOE Joint Genome Institute"/>
            <person name="Curtis B.A."/>
            <person name="Tanifuji G."/>
            <person name="Burki F."/>
            <person name="Gruber A."/>
            <person name="Irimia M."/>
            <person name="Maruyama S."/>
            <person name="Arias M.C."/>
            <person name="Ball S.G."/>
            <person name="Gile G.H."/>
            <person name="Hirakawa Y."/>
            <person name="Hopkins J.F."/>
            <person name="Kuo A."/>
            <person name="Rensing S.A."/>
            <person name="Schmutz J."/>
            <person name="Symeonidi A."/>
            <person name="Elias M."/>
            <person name="Eveleigh R.J."/>
            <person name="Herman E.K."/>
            <person name="Klute M.J."/>
            <person name="Nakayama T."/>
            <person name="Obornik M."/>
            <person name="Reyes-Prieto A."/>
            <person name="Armbrust E.V."/>
            <person name="Aves S.J."/>
            <person name="Beiko R.G."/>
            <person name="Coutinho P."/>
            <person name="Dacks J.B."/>
            <person name="Durnford D.G."/>
            <person name="Fast N.M."/>
            <person name="Green B.R."/>
            <person name="Grisdale C.J."/>
            <person name="Hempel F."/>
            <person name="Henrissat B."/>
            <person name="Hoppner M.P."/>
            <person name="Ishida K."/>
            <person name="Kim E."/>
            <person name="Koreny L."/>
            <person name="Kroth P.G."/>
            <person name="Liu Y."/>
            <person name="Malik S.B."/>
            <person name="Maier U.G."/>
            <person name="McRose D."/>
            <person name="Mock T."/>
            <person name="Neilson J.A."/>
            <person name="Onodera N.T."/>
            <person name="Poole A.M."/>
            <person name="Pritham E.J."/>
            <person name="Richards T.A."/>
            <person name="Rocap G."/>
            <person name="Roy S.W."/>
            <person name="Sarai C."/>
            <person name="Schaack S."/>
            <person name="Shirato S."/>
            <person name="Slamovits C.H."/>
            <person name="Spencer D.F."/>
            <person name="Suzuki S."/>
            <person name="Worden A.Z."/>
            <person name="Zauner S."/>
            <person name="Barry K."/>
            <person name="Bell C."/>
            <person name="Bharti A.K."/>
            <person name="Crow J.A."/>
            <person name="Grimwood J."/>
            <person name="Kramer R."/>
            <person name="Lindquist E."/>
            <person name="Lucas S."/>
            <person name="Salamov A."/>
            <person name="McFadden G.I."/>
            <person name="Lane C.E."/>
            <person name="Keeling P.J."/>
            <person name="Gray M.W."/>
            <person name="Grigoriev I.V."/>
            <person name="Archibald J.M."/>
        </authorList>
    </citation>
    <scope>NUCLEOTIDE SEQUENCE</scope>
    <source>
        <strain evidence="5 7">CCMP2712</strain>
    </source>
</reference>
<feature type="transmembrane region" description="Helical" evidence="3">
    <location>
        <begin position="603"/>
        <end position="623"/>
    </location>
</feature>
<protein>
    <recommendedName>
        <fullName evidence="4">EF-hand domain-containing protein</fullName>
    </recommendedName>
</protein>
<evidence type="ECO:0000313" key="5">
    <source>
        <dbReference type="EMBL" id="EKX48401.1"/>
    </source>
</evidence>
<reference evidence="6" key="3">
    <citation type="submission" date="2015-06" db="UniProtKB">
        <authorList>
            <consortium name="EnsemblProtists"/>
        </authorList>
    </citation>
    <scope>IDENTIFICATION</scope>
</reference>
<dbReference type="SUPFAM" id="SSF47473">
    <property type="entry name" value="EF-hand"/>
    <property type="match status" value="1"/>
</dbReference>
<dbReference type="GO" id="GO:0005509">
    <property type="term" value="F:calcium ion binding"/>
    <property type="evidence" value="ECO:0007669"/>
    <property type="project" value="InterPro"/>
</dbReference>
<keyword evidence="3" id="KW-0812">Transmembrane</keyword>
<gene>
    <name evidence="5" type="ORF">GUITHDRAFT_106007</name>
</gene>
<feature type="transmembrane region" description="Helical" evidence="3">
    <location>
        <begin position="36"/>
        <end position="55"/>
    </location>
</feature>
<dbReference type="KEGG" id="gtt:GUITHDRAFT_106007"/>
<dbReference type="Gene3D" id="1.10.238.10">
    <property type="entry name" value="EF-hand"/>
    <property type="match status" value="1"/>
</dbReference>
<keyword evidence="7" id="KW-1185">Reference proteome</keyword>
<dbReference type="RefSeq" id="XP_005835381.1">
    <property type="nucleotide sequence ID" value="XM_005835324.1"/>
</dbReference>
<dbReference type="SMART" id="SM00054">
    <property type="entry name" value="EFh"/>
    <property type="match status" value="2"/>
</dbReference>
<sequence length="1316" mass="149511">MFHNELSDGDAELLDASDAQTKNSSQMQDSAHCSQLLPSLLLFFLLCLNFILLFWGMGMFDKRSADQSAYRHVSKWFSRSMIYHLPHLSYDGNFTVQYVGHYAQVEFYLRMQGRDFEQQKAKYVVALSGLLKVKAEEITVSAASSSSLDKVKIDLQVRTNHSSSFPSRLMLKNFQTAFSNAGLPSINSTDTFQIVKMGKNEFSGAPITFFRYLFSPTMSSKLGKCFSSPLRSNYEEAQCQYMDVALWCAMWGIVIVPGVLLLMASALFACSRNLSLLPLFCFSEGHMQVGCLDLFTRVPLVVYSPRWQICSSVLYVCLLVFASCISIIGISSSSQLDFSLVELTSSRRQVLDYPLQRLREVSSQTERLKQSFAADLTSRNKTLELMRGYLDGDWNRTSTLVLGLRSKMKRFALLVEGCKESVAADQCIMSNETLWDFRNLCPLTVNQTNGSLTVRKIGNGTILENTNAFIPNPACKNDDNSNRLCPCCRSCEAVIQSIDKVLSSFSIQPSKSSNSFHFYTSDECNSAIAQLSDLLFNQLKLISTWSIEFYQQTQHIFSSEANSRTLRRVIAYAFWGFVFLTIACLYLSLLLGLQALWTLGKVLILLASLFSWVLWGITSVFVVPQEDMCRLLLPPPASTNSSSVFFLTLQLVDNNLRNTISDCALRPSGDMWSLQKMNILGMQRSLSPLQLYSRVSDDVLSTLMIADYLRVIEPELQTVMDMQATGDEFGYSSRYDPSSTRGQAFKLYLDLLQQQISSMQQDVQSLRSSLDSVKLSASQQRYQFDKMALANNEDIQKTISEMMTMGSCESLTLVYNKWYKNLCEGARNSLESVWIACFVLSITLPVTLLFTYHVAKQSTQRSRDAENPLTNLNVMFDFRRYRLSKRFRMAEARLARDKLRGHRMAKGKNLATLKEPESRATINGNVCTVALGEGVDGWGHASNRGRLPKEELELRVFPEHPKQFSRMEQMMLRGRTEELRLFDPLATSQLNRLKLVSPDQGWKMQYDDRTKALRWVKDDSGDEEQESQGFMTENQKNEVKLLIFHPIDDPQQASVIISKFFYKIDVDASGTIDEQELSKALKTLGLLLSPSDIRAVLREADRRQNGLLDHKDFLSFVFMLNRKIADAKRARDAQVAGEGEAQRRQILEQDQDRPSSLGSLSSPSLIAERQDEMEKLEMTKAIIRQRVLSANSSNDHIYKHQIPEVGDLLGHTWDAQFAQDLLLVCKKEEAISVDEFWGWYSTWLKGKGRKESWEEEGDTWRGTSEISFPNYEELQRMRAKKNLEWHRSLSLQVSAVQTSAQGVLDWWQMSTEKTGG</sequence>
<dbReference type="HOGENOM" id="CLU_260292_0_0_1"/>
<keyword evidence="1" id="KW-0106">Calcium</keyword>
<name>L1JIT8_GUITC</name>
<dbReference type="InterPro" id="IPR002048">
    <property type="entry name" value="EF_hand_dom"/>
</dbReference>
<evidence type="ECO:0000259" key="4">
    <source>
        <dbReference type="PROSITE" id="PS50222"/>
    </source>
</evidence>
<dbReference type="Proteomes" id="UP000011087">
    <property type="component" value="Unassembled WGS sequence"/>
</dbReference>
<feature type="transmembrane region" description="Helical" evidence="3">
    <location>
        <begin position="244"/>
        <end position="269"/>
    </location>
</feature>
<evidence type="ECO:0000313" key="7">
    <source>
        <dbReference type="Proteomes" id="UP000011087"/>
    </source>
</evidence>
<accession>L1JIT8</accession>
<evidence type="ECO:0000313" key="6">
    <source>
        <dbReference type="EnsemblProtists" id="EKX48401"/>
    </source>
</evidence>
<dbReference type="Pfam" id="PF13499">
    <property type="entry name" value="EF-hand_7"/>
    <property type="match status" value="1"/>
</dbReference>
<keyword evidence="3" id="KW-0472">Membrane</keyword>
<dbReference type="PROSITE" id="PS00018">
    <property type="entry name" value="EF_HAND_1"/>
    <property type="match status" value="1"/>
</dbReference>